<sequence>DKLAESWEERFEEHHHNSYVVRYATFCLCFGAEKEKAVKHMADKFGSEYADTERVAREIYKHTERLGTWKIRQQGDDEQKRYTSMRALLGWLGARYEMHHNTLSNQYEVRAINTGEKLYLDWTEVDTRVSNSLFVKMELDNICTTQKKLDTVIRSNFSPEFNPMEEYLKSLPKWDRKTDYIAE</sequence>
<name>K1RZ88_9ZZZZ</name>
<dbReference type="EMBL" id="AJWZ01009660">
    <property type="protein sequence ID" value="EKC50663.1"/>
    <property type="molecule type" value="Genomic_DNA"/>
</dbReference>
<dbReference type="AlphaFoldDB" id="K1RZ88"/>
<evidence type="ECO:0000313" key="1">
    <source>
        <dbReference type="EMBL" id="EKC50663.1"/>
    </source>
</evidence>
<gene>
    <name evidence="1" type="ORF">OBE_14023</name>
</gene>
<accession>K1RZ88</accession>
<reference evidence="1" key="1">
    <citation type="journal article" date="2013" name="Environ. Microbiol.">
        <title>Microbiota from the distal guts of lean and obese adolescents exhibit partial functional redundancy besides clear differences in community structure.</title>
        <authorList>
            <person name="Ferrer M."/>
            <person name="Ruiz A."/>
            <person name="Lanza F."/>
            <person name="Haange S.B."/>
            <person name="Oberbach A."/>
            <person name="Till H."/>
            <person name="Bargiela R."/>
            <person name="Campoy C."/>
            <person name="Segura M.T."/>
            <person name="Richter M."/>
            <person name="von Bergen M."/>
            <person name="Seifert J."/>
            <person name="Suarez A."/>
        </authorList>
    </citation>
    <scope>NUCLEOTIDE SEQUENCE</scope>
</reference>
<feature type="non-terminal residue" evidence="1">
    <location>
        <position position="1"/>
    </location>
</feature>
<feature type="non-terminal residue" evidence="1">
    <location>
        <position position="183"/>
    </location>
</feature>
<protein>
    <submittedName>
        <fullName evidence="1">Uncharacterized protein</fullName>
    </submittedName>
</protein>
<comment type="caution">
    <text evidence="1">The sequence shown here is derived from an EMBL/GenBank/DDBJ whole genome shotgun (WGS) entry which is preliminary data.</text>
</comment>
<proteinExistence type="predicted"/>
<organism evidence="1">
    <name type="scientific">human gut metagenome</name>
    <dbReference type="NCBI Taxonomy" id="408170"/>
    <lineage>
        <taxon>unclassified sequences</taxon>
        <taxon>metagenomes</taxon>
        <taxon>organismal metagenomes</taxon>
    </lineage>
</organism>